<dbReference type="Proteomes" id="UP000199343">
    <property type="component" value="Unassembled WGS sequence"/>
</dbReference>
<gene>
    <name evidence="1" type="ORF">GA0070608_5245</name>
</gene>
<dbReference type="AlphaFoldDB" id="A0A1C6W308"/>
<evidence type="ECO:0000313" key="2">
    <source>
        <dbReference type="Proteomes" id="UP000199343"/>
    </source>
</evidence>
<reference evidence="1 2" key="1">
    <citation type="submission" date="2016-06" db="EMBL/GenBank/DDBJ databases">
        <authorList>
            <person name="Kjaerup R.B."/>
            <person name="Dalgaard T.S."/>
            <person name="Juul-Madsen H.R."/>
        </authorList>
    </citation>
    <scope>NUCLEOTIDE SEQUENCE [LARGE SCALE GENOMIC DNA]</scope>
    <source>
        <strain evidence="1 2">DSM 43363</strain>
    </source>
</reference>
<name>A0A1C6W308_9ACTN</name>
<protein>
    <submittedName>
        <fullName evidence="1">Uncharacterized protein</fullName>
    </submittedName>
</protein>
<accession>A0A1C6W308</accession>
<proteinExistence type="predicted"/>
<dbReference type="EMBL" id="FMIC01000002">
    <property type="protein sequence ID" value="SCL72911.1"/>
    <property type="molecule type" value="Genomic_DNA"/>
</dbReference>
<dbReference type="STRING" id="47871.GA0070608_5245"/>
<evidence type="ECO:0000313" key="1">
    <source>
        <dbReference type="EMBL" id="SCL72911.1"/>
    </source>
</evidence>
<sequence length="119" mass="13225">MNSQLPVTRRHHPHRVRVMADYECYPTWLAGFAGVDNVDPAEMPISDELAAALLQWAQTYDGTLDRDDPASSGFPERDQEADFYAAGHELARRLAAELSGRYPVEYFDGRTGRLAPAGS</sequence>
<organism evidence="1 2">
    <name type="scientific">Micromonospora peucetia</name>
    <dbReference type="NCBI Taxonomy" id="47871"/>
    <lineage>
        <taxon>Bacteria</taxon>
        <taxon>Bacillati</taxon>
        <taxon>Actinomycetota</taxon>
        <taxon>Actinomycetes</taxon>
        <taxon>Micromonosporales</taxon>
        <taxon>Micromonosporaceae</taxon>
        <taxon>Micromonospora</taxon>
    </lineage>
</organism>